<feature type="domain" description="DUF4174" evidence="2">
    <location>
        <begin position="19"/>
        <end position="120"/>
    </location>
</feature>
<comment type="caution">
    <text evidence="3">The sequence shown here is derived from an EMBL/GenBank/DDBJ whole genome shotgun (WGS) entry which is preliminary data.</text>
</comment>
<gene>
    <name evidence="3" type="ORF">P1J78_07605</name>
</gene>
<dbReference type="Pfam" id="PF13778">
    <property type="entry name" value="DUF4174"/>
    <property type="match status" value="1"/>
</dbReference>
<dbReference type="Proteomes" id="UP001220964">
    <property type="component" value="Unassembled WGS sequence"/>
</dbReference>
<keyword evidence="1" id="KW-0732">Signal</keyword>
<evidence type="ECO:0000313" key="4">
    <source>
        <dbReference type="Proteomes" id="UP001220964"/>
    </source>
</evidence>
<keyword evidence="4" id="KW-1185">Reference proteome</keyword>
<accession>A0AAE3T7R6</accession>
<reference evidence="3" key="1">
    <citation type="submission" date="2023-03" db="EMBL/GenBank/DDBJ databases">
        <title>Multiphase analysis and comparison of six strains from genera Psychromarinibacter, Lutimaribacter, and Maritimibacter, including a novel species: Psychromarinibacter sediminicola sp. nov.</title>
        <authorList>
            <person name="Wang Y.-H."/>
            <person name="Ye M.-Q."/>
            <person name="Du Z.-J."/>
        </authorList>
    </citation>
    <scope>NUCLEOTIDE SEQUENCE</scope>
    <source>
        <strain evidence="3">C21-152</strain>
    </source>
</reference>
<protein>
    <submittedName>
        <fullName evidence="3">DUF4174 domain-containing protein</fullName>
    </submittedName>
</protein>
<organism evidence="3 4">
    <name type="scientific">Psychromarinibacter sediminicola</name>
    <dbReference type="NCBI Taxonomy" id="3033385"/>
    <lineage>
        <taxon>Bacteria</taxon>
        <taxon>Pseudomonadati</taxon>
        <taxon>Pseudomonadota</taxon>
        <taxon>Alphaproteobacteria</taxon>
        <taxon>Rhodobacterales</taxon>
        <taxon>Paracoccaceae</taxon>
        <taxon>Psychromarinibacter</taxon>
    </lineage>
</organism>
<evidence type="ECO:0000313" key="3">
    <source>
        <dbReference type="EMBL" id="MDF0600590.1"/>
    </source>
</evidence>
<evidence type="ECO:0000259" key="2">
    <source>
        <dbReference type="Pfam" id="PF13778"/>
    </source>
</evidence>
<proteinExistence type="predicted"/>
<dbReference type="EMBL" id="JARGYC010000015">
    <property type="protein sequence ID" value="MDF0600590.1"/>
    <property type="molecule type" value="Genomic_DNA"/>
</dbReference>
<name>A0AAE3T7R6_9RHOB</name>
<evidence type="ECO:0000256" key="1">
    <source>
        <dbReference type="ARBA" id="ARBA00022729"/>
    </source>
</evidence>
<sequence length="128" mass="14550">MDEDDVPVLLVVDATEVTLDDFLWTNRPVVVFADTPADPRFREQMNLLTSRPEPLIARDVVVITDTDPEADSAVRTKLRPRGFQLTLIGKDGDVNLRKPLPWDVREITRAIDKWPLRKEEIRAQGFGG</sequence>
<dbReference type="InterPro" id="IPR025232">
    <property type="entry name" value="DUF4174"/>
</dbReference>
<dbReference type="AlphaFoldDB" id="A0AAE3T7R6"/>